<feature type="region of interest" description="Disordered" evidence="1">
    <location>
        <begin position="182"/>
        <end position="285"/>
    </location>
</feature>
<proteinExistence type="predicted"/>
<evidence type="ECO:0000313" key="2">
    <source>
        <dbReference type="EMBL" id="VEI02596.1"/>
    </source>
</evidence>
<feature type="compositionally biased region" description="Low complexity" evidence="1">
    <location>
        <begin position="225"/>
        <end position="240"/>
    </location>
</feature>
<evidence type="ECO:0000313" key="3">
    <source>
        <dbReference type="Proteomes" id="UP000277858"/>
    </source>
</evidence>
<reference evidence="2 3" key="1">
    <citation type="submission" date="2018-12" db="EMBL/GenBank/DDBJ databases">
        <authorList>
            <consortium name="Pathogen Informatics"/>
        </authorList>
    </citation>
    <scope>NUCLEOTIDE SEQUENCE [LARGE SCALE GENOMIC DNA]</scope>
    <source>
        <strain evidence="2 3">NCTC13652</strain>
    </source>
</reference>
<dbReference type="RefSeq" id="WP_028702774.1">
    <property type="nucleotide sequence ID" value="NZ_JAKDOF010000004.1"/>
</dbReference>
<keyword evidence="3" id="KW-1185">Reference proteome</keyword>
<dbReference type="STRING" id="1122997.GCA_000425285_01085"/>
<dbReference type="AlphaFoldDB" id="A0A3S4YN29"/>
<dbReference type="EMBL" id="LR134473">
    <property type="protein sequence ID" value="VEI02596.1"/>
    <property type="molecule type" value="Genomic_DNA"/>
</dbReference>
<feature type="compositionally biased region" description="Low complexity" evidence="1">
    <location>
        <begin position="183"/>
        <end position="197"/>
    </location>
</feature>
<feature type="compositionally biased region" description="Pro residues" evidence="1">
    <location>
        <begin position="241"/>
        <end position="253"/>
    </location>
</feature>
<protein>
    <submittedName>
        <fullName evidence="2">Uncharacterized protein</fullName>
    </submittedName>
</protein>
<organism evidence="2 3">
    <name type="scientific">Acidipropionibacterium jensenii</name>
    <dbReference type="NCBI Taxonomy" id="1749"/>
    <lineage>
        <taxon>Bacteria</taxon>
        <taxon>Bacillati</taxon>
        <taxon>Actinomycetota</taxon>
        <taxon>Actinomycetes</taxon>
        <taxon>Propionibacteriales</taxon>
        <taxon>Propionibacteriaceae</taxon>
        <taxon>Acidipropionibacterium</taxon>
    </lineage>
</organism>
<accession>A0A3S4YN29</accession>
<name>A0A3S4YN29_9ACTN</name>
<dbReference type="OrthoDB" id="8452205at2"/>
<dbReference type="Proteomes" id="UP000277858">
    <property type="component" value="Chromosome"/>
</dbReference>
<gene>
    <name evidence="2" type="ORF">NCTC13652_00775</name>
</gene>
<evidence type="ECO:0000256" key="1">
    <source>
        <dbReference type="SAM" id="MobiDB-lite"/>
    </source>
</evidence>
<sequence length="490" mass="51948">MAETWQVSSAEVGRLVTRIFDPSRTAPLVVVSPSQSGRSRISVPRLIGLIPPDTEVAVLASQAASNLLSDAVDPQFHCYGGRVRVILPGASRTDNWRRHRLFTIAPEDDADRLCALIARHVTEMEGVGPAGHSSGRSGTGALDSGQAAKLIAYRRRLLSDDIEAPGAAPAASTALAAGGGPIAGDDVATTGDAATGPTPVPGGGRTSGPKPGPGRRRAVPREPEPVVAPGLPAAPGTPAEIPVPEPVPAPGMVPAPEAVRAPEPVPPPEAVPTRGAPGEERASSRTVTVDLATLEKLLDRSVETVAGRVIAGVEEGLLSLLRDEFELQDGEHSRADALEEQNADLRRRLDAVGPHGSAPAQVYSDPAAQLRWEIEQEWLLGTPETDRGAGLRGFSFGPRFLDSLKAEIVPRGKTVRVMVDILAGWAWDRHITHPFNDSPRGGKQRVRADGAQAWRTYVKAESPGAPRLTWWMRTDSGIEFDHVGHHDQLI</sequence>